<keyword evidence="2" id="KW-1185">Reference proteome</keyword>
<comment type="caution">
    <text evidence="1">The sequence shown here is derived from an EMBL/GenBank/DDBJ whole genome shotgun (WGS) entry which is preliminary data.</text>
</comment>
<dbReference type="RefSeq" id="WP_377574036.1">
    <property type="nucleotide sequence ID" value="NZ_JBHTKA010000001.1"/>
</dbReference>
<dbReference type="Proteomes" id="UP001597112">
    <property type="component" value="Unassembled WGS sequence"/>
</dbReference>
<proteinExistence type="predicted"/>
<protein>
    <submittedName>
        <fullName evidence="1">Uncharacterized protein</fullName>
    </submittedName>
</protein>
<evidence type="ECO:0000313" key="2">
    <source>
        <dbReference type="Proteomes" id="UP001597112"/>
    </source>
</evidence>
<reference evidence="2" key="1">
    <citation type="journal article" date="2019" name="Int. J. Syst. Evol. Microbiol.">
        <title>The Global Catalogue of Microorganisms (GCM) 10K type strain sequencing project: providing services to taxonomists for standard genome sequencing and annotation.</title>
        <authorList>
            <consortium name="The Broad Institute Genomics Platform"/>
            <consortium name="The Broad Institute Genome Sequencing Center for Infectious Disease"/>
            <person name="Wu L."/>
            <person name="Ma J."/>
        </authorList>
    </citation>
    <scope>NUCLEOTIDE SEQUENCE [LARGE SCALE GENOMIC DNA]</scope>
    <source>
        <strain evidence="2">CCUG 58938</strain>
    </source>
</reference>
<dbReference type="EMBL" id="JBHTKA010000001">
    <property type="protein sequence ID" value="MFD0998037.1"/>
    <property type="molecule type" value="Genomic_DNA"/>
</dbReference>
<gene>
    <name evidence="1" type="ORF">ACFQ21_01925</name>
</gene>
<evidence type="ECO:0000313" key="1">
    <source>
        <dbReference type="EMBL" id="MFD0998037.1"/>
    </source>
</evidence>
<accession>A0ABW3JZ15</accession>
<sequence>MRNRYVEFVQDVLITLHANIRDLKERRSFADPEELTHIEAKLLAYNEMLSILRASADDVGLDRKELGL</sequence>
<name>A0ABW3JZ15_9BACT</name>
<organism evidence="1 2">
    <name type="scientific">Ohtaekwangia kribbensis</name>
    <dbReference type="NCBI Taxonomy" id="688913"/>
    <lineage>
        <taxon>Bacteria</taxon>
        <taxon>Pseudomonadati</taxon>
        <taxon>Bacteroidota</taxon>
        <taxon>Cytophagia</taxon>
        <taxon>Cytophagales</taxon>
        <taxon>Fulvivirgaceae</taxon>
        <taxon>Ohtaekwangia</taxon>
    </lineage>
</organism>